<evidence type="ECO:0000313" key="3">
    <source>
        <dbReference type="Proteomes" id="UP000231962"/>
    </source>
</evidence>
<dbReference type="Proteomes" id="UP000231962">
    <property type="component" value="Unassembled WGS sequence"/>
</dbReference>
<dbReference type="EMBL" id="NPDY01000001">
    <property type="protein sequence ID" value="PJZ71328.1"/>
    <property type="molecule type" value="Genomic_DNA"/>
</dbReference>
<dbReference type="OrthoDB" id="340683at2"/>
<reference evidence="3 4" key="1">
    <citation type="submission" date="2017-07" db="EMBL/GenBank/DDBJ databases">
        <title>Leptospira spp. isolated from tropical soils.</title>
        <authorList>
            <person name="Thibeaux R."/>
            <person name="Iraola G."/>
            <person name="Ferres I."/>
            <person name="Bierque E."/>
            <person name="Girault D."/>
            <person name="Soupe-Gilbert M.-E."/>
            <person name="Picardeau M."/>
            <person name="Goarant C."/>
        </authorList>
    </citation>
    <scope>NUCLEOTIDE SEQUENCE [LARGE SCALE GENOMIC DNA]</scope>
    <source>
        <strain evidence="2 4">FH1-B-B1</strain>
        <strain evidence="1 3">FH1-B-C1</strain>
    </source>
</reference>
<dbReference type="EMBL" id="NPDZ01000001">
    <property type="protein sequence ID" value="PJZ74862.1"/>
    <property type="molecule type" value="Genomic_DNA"/>
</dbReference>
<dbReference type="Proteomes" id="UP000231990">
    <property type="component" value="Unassembled WGS sequence"/>
</dbReference>
<evidence type="ECO:0000313" key="4">
    <source>
        <dbReference type="Proteomes" id="UP000231990"/>
    </source>
</evidence>
<accession>A0A2M9ZS25</accession>
<sequence>MEKQLLDILNAGIGIFKSGQEGLEKAKVELEKTYGELVAKGAADNSEASVKIRESVDKLLNEIKEVSTVAGKNYEETRGKIVEKYNQISEEIKKRVPEGQLEAVKAKLAEVAETIKTTAAGKTATKA</sequence>
<gene>
    <name evidence="1" type="ORF">CH360_02150</name>
    <name evidence="2" type="ORF">CH373_02150</name>
</gene>
<evidence type="ECO:0000313" key="2">
    <source>
        <dbReference type="EMBL" id="PJZ74862.1"/>
    </source>
</evidence>
<organism evidence="2 4">
    <name type="scientific">Leptospira perolatii</name>
    <dbReference type="NCBI Taxonomy" id="2023191"/>
    <lineage>
        <taxon>Bacteria</taxon>
        <taxon>Pseudomonadati</taxon>
        <taxon>Spirochaetota</taxon>
        <taxon>Spirochaetia</taxon>
        <taxon>Leptospirales</taxon>
        <taxon>Leptospiraceae</taxon>
        <taxon>Leptospira</taxon>
    </lineage>
</organism>
<keyword evidence="3" id="KW-1185">Reference proteome</keyword>
<proteinExistence type="predicted"/>
<evidence type="ECO:0000313" key="1">
    <source>
        <dbReference type="EMBL" id="PJZ71328.1"/>
    </source>
</evidence>
<dbReference type="AlphaFoldDB" id="A0A2M9ZS25"/>
<dbReference type="RefSeq" id="WP_100712271.1">
    <property type="nucleotide sequence ID" value="NZ_NPDY01000001.1"/>
</dbReference>
<protein>
    <submittedName>
        <fullName evidence="2">Chemotaxis protein</fullName>
    </submittedName>
</protein>
<name>A0A2M9ZS25_9LEPT</name>
<dbReference type="NCBIfam" id="NF047773">
    <property type="entry name" value="phas_rel_Lepto"/>
    <property type="match status" value="1"/>
</dbReference>
<comment type="caution">
    <text evidence="2">The sequence shown here is derived from an EMBL/GenBank/DDBJ whole genome shotgun (WGS) entry which is preliminary data.</text>
</comment>